<keyword evidence="5 10" id="KW-0443">Lipid metabolism</keyword>
<reference evidence="11" key="1">
    <citation type="submission" date="2015-07" db="EMBL/GenBank/DDBJ databases">
        <title>Draft Genome Sequences of Anaerolinea thermolimosa IMO-1, Bellilinea caldifistulae GOMI-1, Leptolinea tardivitalis YMTK-2, Levilinea saccharolytica KIBI-1,Longilinea arvoryzae KOME-1, Previously Described as Members of the Anaerolineaceae (Chloroflexi).</title>
        <authorList>
            <person name="Sekiguchi Y."/>
            <person name="Ohashi A."/>
            <person name="Matsuura N."/>
            <person name="Tourlousse M.D."/>
        </authorList>
    </citation>
    <scope>NUCLEOTIDE SEQUENCE [LARGE SCALE GENOMIC DNA]</scope>
    <source>
        <strain evidence="11">KOME-1</strain>
    </source>
</reference>
<dbReference type="HAMAP" id="MF_00019">
    <property type="entry name" value="PlsX"/>
    <property type="match status" value="1"/>
</dbReference>
<comment type="subunit">
    <text evidence="9 10">Homodimer. Probably interacts with PlsY.</text>
</comment>
<evidence type="ECO:0000256" key="3">
    <source>
        <dbReference type="ARBA" id="ARBA00022516"/>
    </source>
</evidence>
<evidence type="ECO:0000256" key="10">
    <source>
        <dbReference type="HAMAP-Rule" id="MF_00019"/>
    </source>
</evidence>
<dbReference type="RefSeq" id="WP_075073883.1">
    <property type="nucleotide sequence ID" value="NZ_DF967972.1"/>
</dbReference>
<evidence type="ECO:0000256" key="9">
    <source>
        <dbReference type="ARBA" id="ARBA00046608"/>
    </source>
</evidence>
<evidence type="ECO:0000256" key="7">
    <source>
        <dbReference type="ARBA" id="ARBA00023264"/>
    </source>
</evidence>
<comment type="pathway">
    <text evidence="10">Lipid metabolism; phospholipid metabolism.</text>
</comment>
<dbReference type="Pfam" id="PF02504">
    <property type="entry name" value="FA_synthesis"/>
    <property type="match status" value="1"/>
</dbReference>
<accession>A0A0S7BJ86</accession>
<sequence length="339" mass="36268">MTLILDAMGSDRYPDPEIQAAIETARLFSEDVLLVGNETLLAPKLKTADPANRRVRIVDAPDILEMHEKPVEAAKRKPRNSMAVGLELIKTGEGQAFVSAGNTGGVMFNALRTLGRIKGVQRPALTAMFPTRVGHCVILDIGANADCRPDFLVEFAIMGSVYAEKVLGKSSPRVGLLSNGEEAGKGNQLVKDAYHLLENVGLNFIGNVEAKEVFAGEADVVVTDGFTGNVLLKSSEAVGKLITDVLKEEMSGSIIRMAGALMVKPAFLRVKKMMDPREVGAVPLLGIDGLVFVGHGRSDAHALVSAMKVAHQAVDIHLLDAIQTAIQDRLTQTEADSTH</sequence>
<name>A0A0S7BJ86_9CHLR</name>
<evidence type="ECO:0000313" key="12">
    <source>
        <dbReference type="Proteomes" id="UP000055060"/>
    </source>
</evidence>
<organism evidence="11">
    <name type="scientific">Longilinea arvoryzae</name>
    <dbReference type="NCBI Taxonomy" id="360412"/>
    <lineage>
        <taxon>Bacteria</taxon>
        <taxon>Bacillati</taxon>
        <taxon>Chloroflexota</taxon>
        <taxon>Anaerolineae</taxon>
        <taxon>Anaerolineales</taxon>
        <taxon>Anaerolineaceae</taxon>
        <taxon>Longilinea</taxon>
    </lineage>
</organism>
<dbReference type="GO" id="GO:0006633">
    <property type="term" value="P:fatty acid biosynthetic process"/>
    <property type="evidence" value="ECO:0007669"/>
    <property type="project" value="UniProtKB-UniRule"/>
</dbReference>
<dbReference type="EMBL" id="DF967972">
    <property type="protein sequence ID" value="GAP14643.1"/>
    <property type="molecule type" value="Genomic_DNA"/>
</dbReference>
<comment type="catalytic activity">
    <reaction evidence="1 10">
        <text>a fatty acyl-[ACP] + phosphate = an acyl phosphate + holo-[ACP]</text>
        <dbReference type="Rhea" id="RHEA:42292"/>
        <dbReference type="Rhea" id="RHEA-COMP:9685"/>
        <dbReference type="Rhea" id="RHEA-COMP:14125"/>
        <dbReference type="ChEBI" id="CHEBI:43474"/>
        <dbReference type="ChEBI" id="CHEBI:59918"/>
        <dbReference type="ChEBI" id="CHEBI:64479"/>
        <dbReference type="ChEBI" id="CHEBI:138651"/>
        <dbReference type="EC" id="2.3.1.274"/>
    </reaction>
</comment>
<dbReference type="PANTHER" id="PTHR30100:SF1">
    <property type="entry name" value="PHOSPHATE ACYLTRANSFERASE"/>
    <property type="match status" value="1"/>
</dbReference>
<dbReference type="AlphaFoldDB" id="A0A0S7BJ86"/>
<dbReference type="GO" id="GO:0043811">
    <property type="term" value="F:phosphate:acyl-[acyl carrier protein] acyltransferase activity"/>
    <property type="evidence" value="ECO:0007669"/>
    <property type="project" value="UniProtKB-UniRule"/>
</dbReference>
<dbReference type="PANTHER" id="PTHR30100">
    <property type="entry name" value="FATTY ACID/PHOSPHOLIPID SYNTHESIS PROTEIN PLSX"/>
    <property type="match status" value="1"/>
</dbReference>
<evidence type="ECO:0000256" key="8">
    <source>
        <dbReference type="ARBA" id="ARBA00024069"/>
    </source>
</evidence>
<gene>
    <name evidence="10" type="primary">plsX</name>
    <name evidence="11" type="ORF">LARV_02416</name>
</gene>
<evidence type="ECO:0000256" key="6">
    <source>
        <dbReference type="ARBA" id="ARBA00023209"/>
    </source>
</evidence>
<dbReference type="Proteomes" id="UP000055060">
    <property type="component" value="Unassembled WGS sequence"/>
</dbReference>
<evidence type="ECO:0000256" key="2">
    <source>
        <dbReference type="ARBA" id="ARBA00022490"/>
    </source>
</evidence>
<dbReference type="EC" id="2.3.1.274" evidence="8 10"/>
<dbReference type="STRING" id="360412.LARV_02416"/>
<evidence type="ECO:0000256" key="1">
    <source>
        <dbReference type="ARBA" id="ARBA00001232"/>
    </source>
</evidence>
<dbReference type="InterPro" id="IPR003664">
    <property type="entry name" value="FA_synthesis"/>
</dbReference>
<evidence type="ECO:0000256" key="4">
    <source>
        <dbReference type="ARBA" id="ARBA00022679"/>
    </source>
</evidence>
<dbReference type="NCBIfam" id="TIGR00182">
    <property type="entry name" value="plsX"/>
    <property type="match status" value="1"/>
</dbReference>
<protein>
    <recommendedName>
        <fullName evidence="8 10">Phosphate acyltransferase</fullName>
        <ecNumber evidence="8 10">2.3.1.274</ecNumber>
    </recommendedName>
    <alternativeName>
        <fullName evidence="10">Acyl-ACP phosphotransacylase</fullName>
    </alternativeName>
    <alternativeName>
        <fullName evidence="10">Acyl-[acyl-carrier-protein]--phosphate acyltransferase</fullName>
    </alternativeName>
    <alternativeName>
        <fullName evidence="10">Phosphate-acyl-ACP acyltransferase</fullName>
    </alternativeName>
</protein>
<keyword evidence="6 10" id="KW-0594">Phospholipid biosynthesis</keyword>
<comment type="subcellular location">
    <subcellularLocation>
        <location evidence="10">Cytoplasm</location>
    </subcellularLocation>
    <text evidence="10">Associated with the membrane possibly through PlsY.</text>
</comment>
<comment type="function">
    <text evidence="10">Catalyzes the reversible formation of acyl-phosphate (acyl-PO(4)) from acyl-[acyl-carrier-protein] (acyl-ACP). This enzyme utilizes acyl-ACP as fatty acyl donor, but not acyl-CoA.</text>
</comment>
<keyword evidence="2 10" id="KW-0963">Cytoplasm</keyword>
<dbReference type="UniPathway" id="UPA00085"/>
<proteinExistence type="inferred from homology"/>
<keyword evidence="3 10" id="KW-0444">Lipid biosynthesis</keyword>
<dbReference type="Gene3D" id="3.40.718.10">
    <property type="entry name" value="Isopropylmalate Dehydrogenase"/>
    <property type="match status" value="1"/>
</dbReference>
<dbReference type="PIRSF" id="PIRSF002465">
    <property type="entry name" value="Phsphlp_syn_PlsX"/>
    <property type="match status" value="1"/>
</dbReference>
<dbReference type="GO" id="GO:0005737">
    <property type="term" value="C:cytoplasm"/>
    <property type="evidence" value="ECO:0007669"/>
    <property type="project" value="UniProtKB-SubCell"/>
</dbReference>
<dbReference type="OrthoDB" id="9806408at2"/>
<dbReference type="SUPFAM" id="SSF53659">
    <property type="entry name" value="Isocitrate/Isopropylmalate dehydrogenase-like"/>
    <property type="match status" value="1"/>
</dbReference>
<dbReference type="InterPro" id="IPR012281">
    <property type="entry name" value="Phospholipid_synth_PlsX-like"/>
</dbReference>
<evidence type="ECO:0000313" key="11">
    <source>
        <dbReference type="EMBL" id="GAP14643.1"/>
    </source>
</evidence>
<evidence type="ECO:0000256" key="5">
    <source>
        <dbReference type="ARBA" id="ARBA00023098"/>
    </source>
</evidence>
<keyword evidence="4 10" id="KW-0808">Transferase</keyword>
<keyword evidence="11" id="KW-0012">Acyltransferase</keyword>
<keyword evidence="7 10" id="KW-1208">Phospholipid metabolism</keyword>
<dbReference type="GO" id="GO:0008654">
    <property type="term" value="P:phospholipid biosynthetic process"/>
    <property type="evidence" value="ECO:0007669"/>
    <property type="project" value="UniProtKB-KW"/>
</dbReference>
<comment type="similarity">
    <text evidence="10">Belongs to the PlsX family.</text>
</comment>
<keyword evidence="12" id="KW-1185">Reference proteome</keyword>